<dbReference type="FunFam" id="3.40.1210.10:FF:000001">
    <property type="entry name" value="5'/3'-nucleotidase SurE"/>
    <property type="match status" value="1"/>
</dbReference>
<name>A0A917YVY3_9ALTE</name>
<keyword evidence="12" id="KW-1185">Reference proteome</keyword>
<dbReference type="GO" id="GO:0005737">
    <property type="term" value="C:cytoplasm"/>
    <property type="evidence" value="ECO:0007669"/>
    <property type="project" value="UniProtKB-SubCell"/>
</dbReference>
<evidence type="ECO:0000256" key="2">
    <source>
        <dbReference type="ARBA" id="ARBA00001946"/>
    </source>
</evidence>
<comment type="subcellular location">
    <subcellularLocation>
        <location evidence="3 9">Cytoplasm</location>
    </subcellularLocation>
</comment>
<evidence type="ECO:0000256" key="6">
    <source>
        <dbReference type="ARBA" id="ARBA00022723"/>
    </source>
</evidence>
<organism evidence="11 12">
    <name type="scientific">Bowmanella pacifica</name>
    <dbReference type="NCBI Taxonomy" id="502051"/>
    <lineage>
        <taxon>Bacteria</taxon>
        <taxon>Pseudomonadati</taxon>
        <taxon>Pseudomonadota</taxon>
        <taxon>Gammaproteobacteria</taxon>
        <taxon>Alteromonadales</taxon>
        <taxon>Alteromonadaceae</taxon>
        <taxon>Bowmanella</taxon>
    </lineage>
</organism>
<dbReference type="GO" id="GO:0008253">
    <property type="term" value="F:5'-nucleotidase activity"/>
    <property type="evidence" value="ECO:0007669"/>
    <property type="project" value="UniProtKB-UniRule"/>
</dbReference>
<keyword evidence="7 9" id="KW-0547">Nucleotide-binding</keyword>
<sequence length="248" mass="26981">MRILLSNDDGVHAQGLASLHAELAKEHDVTVIAPDRNCSGVSNALSLQQPLRIQQMNTGFYAVNGTPSDCVHLGINCFMQDDPQLVVSGINHGANLGDDVIYSGTVAAATEGRYMGLPAIAVSLCQQKNGHFATAAKVACDIIRHLGQHPLAADQILNINVPDVPYELLNGIQVTRQGRRHRAESMLKSQDPWGREIYWYGKVGQEQDAGPGTDFHAIANGYCSVTPLSVDMTAYQSMDEMQNWIEKL</sequence>
<dbReference type="GO" id="GO:0004309">
    <property type="term" value="F:exopolyphosphatase activity"/>
    <property type="evidence" value="ECO:0007669"/>
    <property type="project" value="TreeGrafter"/>
</dbReference>
<dbReference type="RefSeq" id="WP_188693326.1">
    <property type="nucleotide sequence ID" value="NZ_BMLS01000002.1"/>
</dbReference>
<keyword evidence="6 9" id="KW-0479">Metal-binding</keyword>
<dbReference type="InterPro" id="IPR030048">
    <property type="entry name" value="SurE"/>
</dbReference>
<dbReference type="GO" id="GO:0000166">
    <property type="term" value="F:nucleotide binding"/>
    <property type="evidence" value="ECO:0007669"/>
    <property type="project" value="UniProtKB-KW"/>
</dbReference>
<dbReference type="NCBIfam" id="TIGR00087">
    <property type="entry name" value="surE"/>
    <property type="match status" value="1"/>
</dbReference>
<dbReference type="InterPro" id="IPR036523">
    <property type="entry name" value="SurE-like_sf"/>
</dbReference>
<dbReference type="NCBIfam" id="NF001489">
    <property type="entry name" value="PRK00346.1-3"/>
    <property type="match status" value="1"/>
</dbReference>
<dbReference type="SUPFAM" id="SSF64167">
    <property type="entry name" value="SurE-like"/>
    <property type="match status" value="1"/>
</dbReference>
<dbReference type="EMBL" id="BMLS01000002">
    <property type="protein sequence ID" value="GGO68470.1"/>
    <property type="molecule type" value="Genomic_DNA"/>
</dbReference>
<comment type="cofactor">
    <cofactor evidence="2">
        <name>Mg(2+)</name>
        <dbReference type="ChEBI" id="CHEBI:18420"/>
    </cofactor>
</comment>
<dbReference type="PANTHER" id="PTHR30457">
    <property type="entry name" value="5'-NUCLEOTIDASE SURE"/>
    <property type="match status" value="1"/>
</dbReference>
<dbReference type="InterPro" id="IPR002828">
    <property type="entry name" value="SurE-like_Pase/nucleotidase"/>
</dbReference>
<dbReference type="HAMAP" id="MF_00060">
    <property type="entry name" value="SurE"/>
    <property type="match status" value="1"/>
</dbReference>
<comment type="function">
    <text evidence="9">Nucleotidase that shows phosphatase activity on nucleoside 5'-monophosphates.</text>
</comment>
<evidence type="ECO:0000256" key="8">
    <source>
        <dbReference type="ARBA" id="ARBA00022801"/>
    </source>
</evidence>
<dbReference type="Pfam" id="PF01975">
    <property type="entry name" value="SurE"/>
    <property type="match status" value="1"/>
</dbReference>
<protein>
    <recommendedName>
        <fullName evidence="9">5'-nucleotidase SurE</fullName>
        <ecNumber evidence="9">3.1.3.5</ecNumber>
    </recommendedName>
    <alternativeName>
        <fullName evidence="9">Nucleoside 5'-monophosphate phosphohydrolase</fullName>
    </alternativeName>
</protein>
<comment type="cofactor">
    <cofactor evidence="9">
        <name>a divalent metal cation</name>
        <dbReference type="ChEBI" id="CHEBI:60240"/>
    </cofactor>
    <text evidence="9">Binds 1 divalent metal cation per subunit.</text>
</comment>
<gene>
    <name evidence="9 11" type="primary">surE</name>
    <name evidence="11" type="ORF">GCM10010982_17460</name>
</gene>
<evidence type="ECO:0000256" key="3">
    <source>
        <dbReference type="ARBA" id="ARBA00004496"/>
    </source>
</evidence>
<proteinExistence type="inferred from homology"/>
<evidence type="ECO:0000313" key="12">
    <source>
        <dbReference type="Proteomes" id="UP000606935"/>
    </source>
</evidence>
<dbReference type="Gene3D" id="3.40.1210.10">
    <property type="entry name" value="Survival protein SurE-like phosphatase/nucleotidase"/>
    <property type="match status" value="1"/>
</dbReference>
<evidence type="ECO:0000256" key="4">
    <source>
        <dbReference type="ARBA" id="ARBA00011062"/>
    </source>
</evidence>
<evidence type="ECO:0000256" key="9">
    <source>
        <dbReference type="HAMAP-Rule" id="MF_00060"/>
    </source>
</evidence>
<reference evidence="11" key="1">
    <citation type="journal article" date="2014" name="Int. J. Syst. Evol. Microbiol.">
        <title>Complete genome sequence of Corynebacterium casei LMG S-19264T (=DSM 44701T), isolated from a smear-ripened cheese.</title>
        <authorList>
            <consortium name="US DOE Joint Genome Institute (JGI-PGF)"/>
            <person name="Walter F."/>
            <person name="Albersmeier A."/>
            <person name="Kalinowski J."/>
            <person name="Ruckert C."/>
        </authorList>
    </citation>
    <scope>NUCLEOTIDE SEQUENCE</scope>
    <source>
        <strain evidence="11">CGMCC 1.7086</strain>
    </source>
</reference>
<feature type="binding site" evidence="9">
    <location>
        <position position="9"/>
    </location>
    <ligand>
        <name>a divalent metal cation</name>
        <dbReference type="ChEBI" id="CHEBI:60240"/>
    </ligand>
</feature>
<evidence type="ECO:0000256" key="5">
    <source>
        <dbReference type="ARBA" id="ARBA00022490"/>
    </source>
</evidence>
<feature type="binding site" evidence="9">
    <location>
        <position position="39"/>
    </location>
    <ligand>
        <name>a divalent metal cation</name>
        <dbReference type="ChEBI" id="CHEBI:60240"/>
    </ligand>
</feature>
<comment type="similarity">
    <text evidence="4 9">Belongs to the SurE nucleotidase family.</text>
</comment>
<dbReference type="NCBIfam" id="NF001490">
    <property type="entry name" value="PRK00346.1-4"/>
    <property type="match status" value="1"/>
</dbReference>
<evidence type="ECO:0000256" key="1">
    <source>
        <dbReference type="ARBA" id="ARBA00000815"/>
    </source>
</evidence>
<keyword evidence="8 9" id="KW-0378">Hydrolase</keyword>
<accession>A0A917YVY3</accession>
<feature type="domain" description="Survival protein SurE-like phosphatase/nucleotidase" evidence="10">
    <location>
        <begin position="3"/>
        <end position="183"/>
    </location>
</feature>
<feature type="binding site" evidence="9">
    <location>
        <position position="91"/>
    </location>
    <ligand>
        <name>a divalent metal cation</name>
        <dbReference type="ChEBI" id="CHEBI:60240"/>
    </ligand>
</feature>
<evidence type="ECO:0000256" key="7">
    <source>
        <dbReference type="ARBA" id="ARBA00022741"/>
    </source>
</evidence>
<dbReference type="AlphaFoldDB" id="A0A917YVY3"/>
<evidence type="ECO:0000259" key="10">
    <source>
        <dbReference type="Pfam" id="PF01975"/>
    </source>
</evidence>
<comment type="caution">
    <text evidence="11">The sequence shown here is derived from an EMBL/GenBank/DDBJ whole genome shotgun (WGS) entry which is preliminary data.</text>
</comment>
<dbReference type="EC" id="3.1.3.5" evidence="9"/>
<dbReference type="PANTHER" id="PTHR30457:SF12">
    <property type="entry name" value="5'_3'-NUCLEOTIDASE SURE"/>
    <property type="match status" value="1"/>
</dbReference>
<keyword evidence="5 9" id="KW-0963">Cytoplasm</keyword>
<reference evidence="11" key="2">
    <citation type="submission" date="2020-09" db="EMBL/GenBank/DDBJ databases">
        <authorList>
            <person name="Sun Q."/>
            <person name="Zhou Y."/>
        </authorList>
    </citation>
    <scope>NUCLEOTIDE SEQUENCE</scope>
    <source>
        <strain evidence="11">CGMCC 1.7086</strain>
    </source>
</reference>
<comment type="catalytic activity">
    <reaction evidence="1 9">
        <text>a ribonucleoside 5'-phosphate + H2O = a ribonucleoside + phosphate</text>
        <dbReference type="Rhea" id="RHEA:12484"/>
        <dbReference type="ChEBI" id="CHEBI:15377"/>
        <dbReference type="ChEBI" id="CHEBI:18254"/>
        <dbReference type="ChEBI" id="CHEBI:43474"/>
        <dbReference type="ChEBI" id="CHEBI:58043"/>
        <dbReference type="EC" id="3.1.3.5"/>
    </reaction>
</comment>
<evidence type="ECO:0000313" key="11">
    <source>
        <dbReference type="EMBL" id="GGO68470.1"/>
    </source>
</evidence>
<dbReference type="Proteomes" id="UP000606935">
    <property type="component" value="Unassembled WGS sequence"/>
</dbReference>
<feature type="binding site" evidence="9">
    <location>
        <position position="8"/>
    </location>
    <ligand>
        <name>a divalent metal cation</name>
        <dbReference type="ChEBI" id="CHEBI:60240"/>
    </ligand>
</feature>
<dbReference type="GO" id="GO:0008254">
    <property type="term" value="F:3'-nucleotidase activity"/>
    <property type="evidence" value="ECO:0007669"/>
    <property type="project" value="TreeGrafter"/>
</dbReference>
<dbReference type="GO" id="GO:0046872">
    <property type="term" value="F:metal ion binding"/>
    <property type="evidence" value="ECO:0007669"/>
    <property type="project" value="UniProtKB-UniRule"/>
</dbReference>